<reference evidence="2 3" key="1">
    <citation type="submission" date="2018-11" db="EMBL/GenBank/DDBJ databases">
        <authorList>
            <consortium name="Pathogen Informatics"/>
        </authorList>
    </citation>
    <scope>NUCLEOTIDE SEQUENCE [LARGE SCALE GENOMIC DNA]</scope>
</reference>
<evidence type="ECO:0000313" key="2">
    <source>
        <dbReference type="EMBL" id="VDM11686.1"/>
    </source>
</evidence>
<evidence type="ECO:0000313" key="3">
    <source>
        <dbReference type="Proteomes" id="UP000270924"/>
    </source>
</evidence>
<keyword evidence="1" id="KW-0812">Transmembrane</keyword>
<protein>
    <submittedName>
        <fullName evidence="2">Uncharacterized protein</fullName>
    </submittedName>
</protein>
<dbReference type="Proteomes" id="UP000270924">
    <property type="component" value="Unassembled WGS sequence"/>
</dbReference>
<dbReference type="EMBL" id="UYWW01002354">
    <property type="protein sequence ID" value="VDM11686.1"/>
    <property type="molecule type" value="Genomic_DNA"/>
</dbReference>
<dbReference type="InParanoid" id="A0A3P7DX99"/>
<keyword evidence="1" id="KW-1133">Transmembrane helix</keyword>
<name>A0A3P7DX99_WUCBA</name>
<keyword evidence="1" id="KW-0472">Membrane</keyword>
<gene>
    <name evidence="2" type="ORF">WBA_LOCUS5072</name>
</gene>
<accession>A0A3P7DX99</accession>
<feature type="transmembrane region" description="Helical" evidence="1">
    <location>
        <begin position="46"/>
        <end position="71"/>
    </location>
</feature>
<dbReference type="Gene3D" id="1.10.287.70">
    <property type="match status" value="1"/>
</dbReference>
<sequence>MQILETVGKVKWDEYPLRKGDSNSVCSEEESPPKSLPKRIVKLIKILIPHVGLITLLLTYIAIGALIFIWLEADNELQNRRSKLQKVLKLYSMIINETFSICMPDLIGNNTTRSSVCDPQIDLMGYNATCLNICGTWHLKFLFSMKCRIFSNVF</sequence>
<keyword evidence="3" id="KW-1185">Reference proteome</keyword>
<evidence type="ECO:0000256" key="1">
    <source>
        <dbReference type="SAM" id="Phobius"/>
    </source>
</evidence>
<proteinExistence type="predicted"/>
<dbReference type="AlphaFoldDB" id="A0A3P7DX99"/>
<organism evidence="2 3">
    <name type="scientific">Wuchereria bancrofti</name>
    <dbReference type="NCBI Taxonomy" id="6293"/>
    <lineage>
        <taxon>Eukaryota</taxon>
        <taxon>Metazoa</taxon>
        <taxon>Ecdysozoa</taxon>
        <taxon>Nematoda</taxon>
        <taxon>Chromadorea</taxon>
        <taxon>Rhabditida</taxon>
        <taxon>Spirurina</taxon>
        <taxon>Spiruromorpha</taxon>
        <taxon>Filarioidea</taxon>
        <taxon>Onchocercidae</taxon>
        <taxon>Wuchereria</taxon>
    </lineage>
</organism>
<dbReference type="OrthoDB" id="297496at2759"/>